<evidence type="ECO:0000313" key="3">
    <source>
        <dbReference type="WBParaSite" id="maker-unitig_23558-snap-gene-0.1-mRNA-1"/>
    </source>
</evidence>
<evidence type="ECO:0000313" key="2">
    <source>
        <dbReference type="Proteomes" id="UP000095280"/>
    </source>
</evidence>
<dbReference type="AlphaFoldDB" id="A0A1I8F7K8"/>
<sequence length="94" mass="10658">MVIQAARKRPAADSAAALTALTPLKRQVLEASSIEKPRSKRRKNRQQKQKTLAPFKAQFNVVELLPDLPQDKPAQQQSDSVSYQNRADDRRSFK</sequence>
<keyword evidence="2" id="KW-1185">Reference proteome</keyword>
<organism evidence="2 3">
    <name type="scientific">Macrostomum lignano</name>
    <dbReference type="NCBI Taxonomy" id="282301"/>
    <lineage>
        <taxon>Eukaryota</taxon>
        <taxon>Metazoa</taxon>
        <taxon>Spiralia</taxon>
        <taxon>Lophotrochozoa</taxon>
        <taxon>Platyhelminthes</taxon>
        <taxon>Rhabditophora</taxon>
        <taxon>Macrostomorpha</taxon>
        <taxon>Macrostomida</taxon>
        <taxon>Macrostomidae</taxon>
        <taxon>Macrostomum</taxon>
    </lineage>
</organism>
<reference evidence="3" key="1">
    <citation type="submission" date="2016-11" db="UniProtKB">
        <authorList>
            <consortium name="WormBaseParasite"/>
        </authorList>
    </citation>
    <scope>IDENTIFICATION</scope>
</reference>
<feature type="compositionally biased region" description="Polar residues" evidence="1">
    <location>
        <begin position="73"/>
        <end position="85"/>
    </location>
</feature>
<feature type="region of interest" description="Disordered" evidence="1">
    <location>
        <begin position="29"/>
        <end position="94"/>
    </location>
</feature>
<accession>A0A1I8F7K8</accession>
<dbReference type="Proteomes" id="UP000095280">
    <property type="component" value="Unplaced"/>
</dbReference>
<dbReference type="WBParaSite" id="maker-unitig_23558-snap-gene-0.1-mRNA-1">
    <property type="protein sequence ID" value="maker-unitig_23558-snap-gene-0.1-mRNA-1"/>
    <property type="gene ID" value="maker-unitig_23558-snap-gene-0.1"/>
</dbReference>
<proteinExistence type="predicted"/>
<protein>
    <submittedName>
        <fullName evidence="3">Ribosome biogenesis protein SLX9</fullName>
    </submittedName>
</protein>
<evidence type="ECO:0000256" key="1">
    <source>
        <dbReference type="SAM" id="MobiDB-lite"/>
    </source>
</evidence>
<feature type="compositionally biased region" description="Basic residues" evidence="1">
    <location>
        <begin position="38"/>
        <end position="48"/>
    </location>
</feature>
<name>A0A1I8F7K8_9PLAT</name>